<protein>
    <submittedName>
        <fullName evidence="1">Uncharacterized protein</fullName>
    </submittedName>
</protein>
<organism evidence="1 2">
    <name type="scientific">Escherichia phage OLB35</name>
    <dbReference type="NCBI Taxonomy" id="2448911"/>
    <lineage>
        <taxon>Viruses</taxon>
        <taxon>Duplodnaviria</taxon>
        <taxon>Heunggongvirae</taxon>
        <taxon>Uroviricota</taxon>
        <taxon>Caudoviricetes</taxon>
        <taxon>Pantevenvirales</taxon>
        <taxon>Straboviridae</taxon>
        <taxon>Tevenvirinae</taxon>
        <taxon>Mosigvirus</taxon>
        <taxon>Mosigvirus utam</taxon>
    </lineage>
</organism>
<evidence type="ECO:0000313" key="1">
    <source>
        <dbReference type="EMBL" id="AYR04133.1"/>
    </source>
</evidence>
<proteinExistence type="predicted"/>
<sequence length="74" mass="8777">MKIMYDKHHEIEDEAYKMLRKLVGLNMSSTLINKLTEIRNDLNTRYKGEYHVEFVPVGEPTEQFVVRVKVNTVH</sequence>
<dbReference type="Proteomes" id="UP000274224">
    <property type="component" value="Segment"/>
</dbReference>
<reference evidence="1 2" key="1">
    <citation type="submission" date="2018-09" db="EMBL/GenBank/DDBJ databases">
        <authorList>
            <person name="Bringhurst R.M."/>
        </authorList>
    </citation>
    <scope>NUCLEOTIDE SEQUENCE [LARGE SCALE GENOMIC DNA]</scope>
</reference>
<dbReference type="EMBL" id="MH992122">
    <property type="protein sequence ID" value="AYR04133.1"/>
    <property type="molecule type" value="Genomic_DNA"/>
</dbReference>
<name>A0A3G3MCB8_9CAUD</name>
<evidence type="ECO:0000313" key="2">
    <source>
        <dbReference type="Proteomes" id="UP000274224"/>
    </source>
</evidence>
<accession>A0A3G3MCB8</accession>